<feature type="signal peptide" evidence="2">
    <location>
        <begin position="1"/>
        <end position="20"/>
    </location>
</feature>
<dbReference type="EMBL" id="VYQF01000001">
    <property type="protein sequence ID" value="KAA9040796.1"/>
    <property type="molecule type" value="Genomic_DNA"/>
</dbReference>
<feature type="chain" id="PRO_5023837675" description="Pentapeptide MXKDX repeat protein" evidence="2">
    <location>
        <begin position="21"/>
        <end position="106"/>
    </location>
</feature>
<sequence>MKKIVSLLITGLVLCAGAMAQSKDVKQDKKELKNSVKDKKEDKKETRKDLGHLRIKSAMQKNREVGRHRRSIHKQGEHLENHGVKHPVASAKHQVHEEKEAKKDKD</sequence>
<feature type="compositionally biased region" description="Basic and acidic residues" evidence="1">
    <location>
        <begin position="94"/>
        <end position="106"/>
    </location>
</feature>
<comment type="caution">
    <text evidence="3">The sequence shown here is derived from an EMBL/GenBank/DDBJ whole genome shotgun (WGS) entry which is preliminary data.</text>
</comment>
<evidence type="ECO:0000313" key="3">
    <source>
        <dbReference type="EMBL" id="KAA9040796.1"/>
    </source>
</evidence>
<gene>
    <name evidence="3" type="ORF">FW778_01775</name>
</gene>
<keyword evidence="2" id="KW-0732">Signal</keyword>
<feature type="compositionally biased region" description="Basic and acidic residues" evidence="1">
    <location>
        <begin position="23"/>
        <end position="52"/>
    </location>
</feature>
<evidence type="ECO:0000256" key="2">
    <source>
        <dbReference type="SAM" id="SignalP"/>
    </source>
</evidence>
<dbReference type="Proteomes" id="UP000326903">
    <property type="component" value="Unassembled WGS sequence"/>
</dbReference>
<reference evidence="3 4" key="1">
    <citation type="submission" date="2019-09" db="EMBL/GenBank/DDBJ databases">
        <title>Draft genome sequence of Ginsengibacter sp. BR5-29.</title>
        <authorList>
            <person name="Im W.-T."/>
        </authorList>
    </citation>
    <scope>NUCLEOTIDE SEQUENCE [LARGE SCALE GENOMIC DNA]</scope>
    <source>
        <strain evidence="3 4">BR5-29</strain>
    </source>
</reference>
<feature type="region of interest" description="Disordered" evidence="1">
    <location>
        <begin position="22"/>
        <end position="106"/>
    </location>
</feature>
<evidence type="ECO:0000256" key="1">
    <source>
        <dbReference type="SAM" id="MobiDB-lite"/>
    </source>
</evidence>
<organism evidence="3 4">
    <name type="scientific">Ginsengibacter hankyongi</name>
    <dbReference type="NCBI Taxonomy" id="2607284"/>
    <lineage>
        <taxon>Bacteria</taxon>
        <taxon>Pseudomonadati</taxon>
        <taxon>Bacteroidota</taxon>
        <taxon>Chitinophagia</taxon>
        <taxon>Chitinophagales</taxon>
        <taxon>Chitinophagaceae</taxon>
        <taxon>Ginsengibacter</taxon>
    </lineage>
</organism>
<dbReference type="RefSeq" id="WP_150412884.1">
    <property type="nucleotide sequence ID" value="NZ_VYQF01000001.1"/>
</dbReference>
<proteinExistence type="predicted"/>
<keyword evidence="4" id="KW-1185">Reference proteome</keyword>
<evidence type="ECO:0008006" key="5">
    <source>
        <dbReference type="Google" id="ProtNLM"/>
    </source>
</evidence>
<feature type="compositionally biased region" description="Basic and acidic residues" evidence="1">
    <location>
        <begin position="74"/>
        <end position="83"/>
    </location>
</feature>
<accession>A0A5J5IIN9</accession>
<name>A0A5J5IIN9_9BACT</name>
<evidence type="ECO:0000313" key="4">
    <source>
        <dbReference type="Proteomes" id="UP000326903"/>
    </source>
</evidence>
<protein>
    <recommendedName>
        <fullName evidence="5">Pentapeptide MXKDX repeat protein</fullName>
    </recommendedName>
</protein>
<dbReference type="AlphaFoldDB" id="A0A5J5IIN9"/>